<evidence type="ECO:0000256" key="2">
    <source>
        <dbReference type="ARBA" id="ARBA00023125"/>
    </source>
</evidence>
<dbReference type="Pfam" id="PF12625">
    <property type="entry name" value="Arabinose_bd"/>
    <property type="match status" value="1"/>
</dbReference>
<dbReference type="InterPro" id="IPR032687">
    <property type="entry name" value="AraC-type_N"/>
</dbReference>
<keyword evidence="6" id="KW-1185">Reference proteome</keyword>
<name>A0ABV6EMS1_9BRAD</name>
<dbReference type="InterPro" id="IPR018060">
    <property type="entry name" value="HTH_AraC"/>
</dbReference>
<dbReference type="RefSeq" id="WP_378384247.1">
    <property type="nucleotide sequence ID" value="NZ_JBHLWM010000001.1"/>
</dbReference>
<evidence type="ECO:0000259" key="4">
    <source>
        <dbReference type="PROSITE" id="PS01124"/>
    </source>
</evidence>
<feature type="domain" description="HTH araC/xylS-type" evidence="4">
    <location>
        <begin position="236"/>
        <end position="335"/>
    </location>
</feature>
<gene>
    <name evidence="5" type="ORF">ACFFJ6_03115</name>
</gene>
<dbReference type="InterPro" id="IPR009057">
    <property type="entry name" value="Homeodomain-like_sf"/>
</dbReference>
<dbReference type="Proteomes" id="UP001589775">
    <property type="component" value="Unassembled WGS sequence"/>
</dbReference>
<reference evidence="5 6" key="1">
    <citation type="submission" date="2024-09" db="EMBL/GenBank/DDBJ databases">
        <authorList>
            <person name="Sun Q."/>
            <person name="Mori K."/>
        </authorList>
    </citation>
    <scope>NUCLEOTIDE SEQUENCE [LARGE SCALE GENOMIC DNA]</scope>
    <source>
        <strain evidence="5 6">KCTC 23279</strain>
    </source>
</reference>
<dbReference type="Gene3D" id="1.10.10.60">
    <property type="entry name" value="Homeodomain-like"/>
    <property type="match status" value="1"/>
</dbReference>
<accession>A0ABV6EMS1</accession>
<evidence type="ECO:0000256" key="3">
    <source>
        <dbReference type="ARBA" id="ARBA00023163"/>
    </source>
</evidence>
<evidence type="ECO:0000313" key="5">
    <source>
        <dbReference type="EMBL" id="MFC0239437.1"/>
    </source>
</evidence>
<evidence type="ECO:0000313" key="6">
    <source>
        <dbReference type="Proteomes" id="UP001589775"/>
    </source>
</evidence>
<dbReference type="PRINTS" id="PR00032">
    <property type="entry name" value="HTHARAC"/>
</dbReference>
<dbReference type="SUPFAM" id="SSF46689">
    <property type="entry name" value="Homeodomain-like"/>
    <property type="match status" value="1"/>
</dbReference>
<sequence length="345" mass="37776">MSSSGTITAGAVQELLSALVRLRPESTGINARAGIPRAKLDDSAEMLPLAAFTSMLEAAAHESGNRTLGLELGKDFRLAALGPISDLVHSAQTVGDALESFNRFFACVQTNTHTTLSVSDGFARLSYAIQDPAIRFREQDAGFSLAIEYSMLKGLLGRSWRPIGVEFEHNAGDDLPFYQQHFDCPLRFGRRDNALLFSARLLEAPVPWADRNRHARLRVDLAEAMQRRAKLLDLVRGVEAWIAASLCRSVSTDIEVAAGDFGMSTRSFQRKLADHGANYLDIRNRVRSDIARCMLIETSVPVTSIALQLGYSETSAFSRGFKSLVGETPVEFRKRQRGVEAAAAA</sequence>
<dbReference type="SMART" id="SM00342">
    <property type="entry name" value="HTH_ARAC"/>
    <property type="match status" value="1"/>
</dbReference>
<dbReference type="PANTHER" id="PTHR47894">
    <property type="entry name" value="HTH-TYPE TRANSCRIPTIONAL REGULATOR GADX"/>
    <property type="match status" value="1"/>
</dbReference>
<keyword evidence="2" id="KW-0238">DNA-binding</keyword>
<keyword evidence="1" id="KW-0805">Transcription regulation</keyword>
<dbReference type="InterPro" id="IPR020449">
    <property type="entry name" value="Tscrpt_reg_AraC-type_HTH"/>
</dbReference>
<protein>
    <submittedName>
        <fullName evidence="5">AraC family transcriptional regulator</fullName>
    </submittedName>
</protein>
<proteinExistence type="predicted"/>
<dbReference type="PANTHER" id="PTHR47894:SF1">
    <property type="entry name" value="HTH-TYPE TRANSCRIPTIONAL REGULATOR VQSM"/>
    <property type="match status" value="1"/>
</dbReference>
<dbReference type="EMBL" id="JBHLWM010000001">
    <property type="protein sequence ID" value="MFC0239437.1"/>
    <property type="molecule type" value="Genomic_DNA"/>
</dbReference>
<comment type="caution">
    <text evidence="5">The sequence shown here is derived from an EMBL/GenBank/DDBJ whole genome shotgun (WGS) entry which is preliminary data.</text>
</comment>
<evidence type="ECO:0000256" key="1">
    <source>
        <dbReference type="ARBA" id="ARBA00023015"/>
    </source>
</evidence>
<organism evidence="5 6">
    <name type="scientific">Rhodopseudomonas telluris</name>
    <dbReference type="NCBI Taxonomy" id="644215"/>
    <lineage>
        <taxon>Bacteria</taxon>
        <taxon>Pseudomonadati</taxon>
        <taxon>Pseudomonadota</taxon>
        <taxon>Alphaproteobacteria</taxon>
        <taxon>Hyphomicrobiales</taxon>
        <taxon>Nitrobacteraceae</taxon>
        <taxon>Rhodopseudomonas</taxon>
    </lineage>
</organism>
<dbReference type="Pfam" id="PF12833">
    <property type="entry name" value="HTH_18"/>
    <property type="match status" value="1"/>
</dbReference>
<dbReference type="PROSITE" id="PS01124">
    <property type="entry name" value="HTH_ARAC_FAMILY_2"/>
    <property type="match status" value="1"/>
</dbReference>
<keyword evidence="3" id="KW-0804">Transcription</keyword>